<dbReference type="EMBL" id="MN738808">
    <property type="protein sequence ID" value="QHS84475.1"/>
    <property type="molecule type" value="Genomic_DNA"/>
</dbReference>
<proteinExistence type="predicted"/>
<dbReference type="AlphaFoldDB" id="A0A6C0AZ40"/>
<organism evidence="1">
    <name type="scientific">viral metagenome</name>
    <dbReference type="NCBI Taxonomy" id="1070528"/>
    <lineage>
        <taxon>unclassified sequences</taxon>
        <taxon>metagenomes</taxon>
        <taxon>organismal metagenomes</taxon>
    </lineage>
</organism>
<evidence type="ECO:0000313" key="1">
    <source>
        <dbReference type="EMBL" id="QHS84475.1"/>
    </source>
</evidence>
<protein>
    <submittedName>
        <fullName evidence="1">Uncharacterized protein</fullName>
    </submittedName>
</protein>
<sequence>MIFKKIITLFALTSNNIPQIPPIGIIYGKTVKLPIIGKQYIETKYINKNTAVIRLEGIINNKGTSKIFYENNKEIIELSDNLISIMNKFRCKLNRPYYDIENDKIIFELCFKSILSKKVILDRIDTK</sequence>
<name>A0A6C0AZ40_9ZZZZ</name>
<reference evidence="1" key="1">
    <citation type="journal article" date="2020" name="Nature">
        <title>Giant virus diversity and host interactions through global metagenomics.</title>
        <authorList>
            <person name="Schulz F."/>
            <person name="Roux S."/>
            <person name="Paez-Espino D."/>
            <person name="Jungbluth S."/>
            <person name="Walsh D.A."/>
            <person name="Denef V.J."/>
            <person name="McMahon K.D."/>
            <person name="Konstantinidis K.T."/>
            <person name="Eloe-Fadrosh E.A."/>
            <person name="Kyrpides N.C."/>
            <person name="Woyke T."/>
        </authorList>
    </citation>
    <scope>NUCLEOTIDE SEQUENCE</scope>
    <source>
        <strain evidence="1">GVMAG-S-ERX556022-25</strain>
    </source>
</reference>
<accession>A0A6C0AZ40</accession>